<dbReference type="PROSITE" id="PS50046">
    <property type="entry name" value="PHYTOCHROME_2"/>
    <property type="match status" value="1"/>
</dbReference>
<dbReference type="SUPFAM" id="SSF55785">
    <property type="entry name" value="PYP-like sensor domain (PAS domain)"/>
    <property type="match status" value="1"/>
</dbReference>
<gene>
    <name evidence="7" type="ORF">FB382_003544</name>
</gene>
<dbReference type="SMART" id="SM00331">
    <property type="entry name" value="PP2C_SIG"/>
    <property type="match status" value="1"/>
</dbReference>
<dbReference type="Gene3D" id="3.30.450.270">
    <property type="match status" value="1"/>
</dbReference>
<keyword evidence="3" id="KW-0378">Hydrolase</keyword>
<dbReference type="Gene3D" id="3.30.450.40">
    <property type="match status" value="1"/>
</dbReference>
<dbReference type="PANTHER" id="PTHR43156">
    <property type="entry name" value="STAGE II SPORULATION PROTEIN E-RELATED"/>
    <property type="match status" value="1"/>
</dbReference>
<dbReference type="InterPro" id="IPR016132">
    <property type="entry name" value="Phyto_chromo_attachment"/>
</dbReference>
<dbReference type="InterPro" id="IPR013515">
    <property type="entry name" value="Phytochrome_cen-reg"/>
</dbReference>
<dbReference type="Pfam" id="PF08446">
    <property type="entry name" value="PAS_2"/>
    <property type="match status" value="1"/>
</dbReference>
<dbReference type="GO" id="GO:0016301">
    <property type="term" value="F:kinase activity"/>
    <property type="evidence" value="ECO:0007669"/>
    <property type="project" value="UniProtKB-KW"/>
</dbReference>
<dbReference type="InterPro" id="IPR001932">
    <property type="entry name" value="PPM-type_phosphatase-like_dom"/>
</dbReference>
<keyword evidence="1" id="KW-0600">Photoreceptor protein</keyword>
<evidence type="ECO:0000256" key="5">
    <source>
        <dbReference type="ARBA" id="ARBA00023170"/>
    </source>
</evidence>
<dbReference type="InterPro" id="IPR043150">
    <property type="entry name" value="Phytochrome_PHY_sf"/>
</dbReference>
<protein>
    <submittedName>
        <fullName evidence="7">Light-regulated signal transduction histidine kinase (Bacteriophytochrome)</fullName>
    </submittedName>
</protein>
<sequence length="751" mass="80965">MSATPDGRHTPAYAPADLTNCEDEPIHIPGAIQPHGMLLAVDPPTMLVAVASANCEELVGVAAEEAVGGTLASLVGEAVEDAVRRRLDEATFREPLIISLPETLPGSLAGREVDVTLHRSATRLVIEIETVGRPRSVLLTYQSARSAMARLSAEKSTVGLAAQLAREVAALTDFDRVMVYRFDRQWNGEVIAEERRADLNPFLGLHYPATDIPAQARRLYTVNWTRLIADVHYTPVPLHPILDPVPQAPLDLSHSTLRSVSPIHLEYLQNMGVTSSMSLSLVQDGELWGLVACHHYSGPHRPSQDARAAAEFLSQVASQQIAERERADASRRALETSELLARMLGRLAGTSEPVLDALLDDPEVADLMQANGMALWADGRLQTRGVVPSNAALPLIAGALLGPEDSSIGSTEHVAGLDPRLQQYADLPAGALAIGTLPDRWLVWLRPEFEQTVDWGGDPRNKELASSEGAAVRLSPRKSFDKWREVVRGHSRPWSDEDNQAADHLRAQLNGLLLKRSREQIQVAESLQRSVLAERAPRLEGLDVAVRYTSAASYQLGGDWWDCVRIDDRRTAFVIGDVAGHGVEAVAAMMQVRAALRAYLLTGDAIGSSLDKLDRFVADLVDDQIASALVVVVDREARRLEAASAGHPAPLLLSTDPTLTLRPTARPVLGLGSGLATALAIDVPPGATLLMFTDGLVERRGSDLFDNLRLLEQSAGTGPDEDGLEAWVDRVLAAVPGSGGDDTTVLAVTVR</sequence>
<dbReference type="PANTHER" id="PTHR43156:SF2">
    <property type="entry name" value="STAGE II SPORULATION PROTEIN E"/>
    <property type="match status" value="1"/>
</dbReference>
<dbReference type="InterPro" id="IPR035965">
    <property type="entry name" value="PAS-like_dom_sf"/>
</dbReference>
<dbReference type="SUPFAM" id="SSF55781">
    <property type="entry name" value="GAF domain-like"/>
    <property type="match status" value="2"/>
</dbReference>
<dbReference type="Pfam" id="PF01590">
    <property type="entry name" value="GAF"/>
    <property type="match status" value="1"/>
</dbReference>
<name>A0A7W3J2T2_9ACTN</name>
<proteinExistence type="predicted"/>
<dbReference type="InterPro" id="IPR052016">
    <property type="entry name" value="Bact_Sigma-Reg"/>
</dbReference>
<dbReference type="Proteomes" id="UP000580910">
    <property type="component" value="Unassembled WGS sequence"/>
</dbReference>
<dbReference type="GO" id="GO:0006355">
    <property type="term" value="P:regulation of DNA-templated transcription"/>
    <property type="evidence" value="ECO:0007669"/>
    <property type="project" value="InterPro"/>
</dbReference>
<dbReference type="EMBL" id="JACGXA010000001">
    <property type="protein sequence ID" value="MBA8805253.1"/>
    <property type="molecule type" value="Genomic_DNA"/>
</dbReference>
<keyword evidence="5" id="KW-0675">Receptor</keyword>
<keyword evidence="7" id="KW-0808">Transferase</keyword>
<dbReference type="InterPro" id="IPR036457">
    <property type="entry name" value="PPM-type-like_dom_sf"/>
</dbReference>
<evidence type="ECO:0000259" key="6">
    <source>
        <dbReference type="PROSITE" id="PS50046"/>
    </source>
</evidence>
<evidence type="ECO:0000256" key="4">
    <source>
        <dbReference type="ARBA" id="ARBA00022991"/>
    </source>
</evidence>
<evidence type="ECO:0000256" key="3">
    <source>
        <dbReference type="ARBA" id="ARBA00022801"/>
    </source>
</evidence>
<dbReference type="RefSeq" id="WP_182541021.1">
    <property type="nucleotide sequence ID" value="NZ_JACGXA010000001.1"/>
</dbReference>
<evidence type="ECO:0000313" key="8">
    <source>
        <dbReference type="Proteomes" id="UP000580910"/>
    </source>
</evidence>
<reference evidence="7 8" key="1">
    <citation type="submission" date="2020-07" db="EMBL/GenBank/DDBJ databases">
        <title>Sequencing the genomes of 1000 actinobacteria strains.</title>
        <authorList>
            <person name="Klenk H.-P."/>
        </authorList>
    </citation>
    <scope>NUCLEOTIDE SEQUENCE [LARGE SCALE GENOMIC DNA]</scope>
    <source>
        <strain evidence="7 8">DSM 21349</strain>
    </source>
</reference>
<evidence type="ECO:0000256" key="1">
    <source>
        <dbReference type="ARBA" id="ARBA00022543"/>
    </source>
</evidence>
<keyword evidence="2" id="KW-0716">Sensory transduction</keyword>
<comment type="caution">
    <text evidence="7">The sequence shown here is derived from an EMBL/GenBank/DDBJ whole genome shotgun (WGS) entry which is preliminary data.</text>
</comment>
<evidence type="ECO:0000313" key="7">
    <source>
        <dbReference type="EMBL" id="MBA8805253.1"/>
    </source>
</evidence>
<organism evidence="7 8">
    <name type="scientific">Nocardioides ginsengisegetis</name>
    <dbReference type="NCBI Taxonomy" id="661491"/>
    <lineage>
        <taxon>Bacteria</taxon>
        <taxon>Bacillati</taxon>
        <taxon>Actinomycetota</taxon>
        <taxon>Actinomycetes</taxon>
        <taxon>Propionibacteriales</taxon>
        <taxon>Nocardioidaceae</taxon>
        <taxon>Nocardioides</taxon>
    </lineage>
</organism>
<dbReference type="GO" id="GO:0016791">
    <property type="term" value="F:phosphatase activity"/>
    <property type="evidence" value="ECO:0007669"/>
    <property type="project" value="TreeGrafter"/>
</dbReference>
<dbReference type="Pfam" id="PF07228">
    <property type="entry name" value="SpoIIE"/>
    <property type="match status" value="1"/>
</dbReference>
<dbReference type="InterPro" id="IPR001294">
    <property type="entry name" value="Phytochrome"/>
</dbReference>
<dbReference type="SUPFAM" id="SSF81606">
    <property type="entry name" value="PP2C-like"/>
    <property type="match status" value="1"/>
</dbReference>
<dbReference type="PRINTS" id="PR01033">
    <property type="entry name" value="PHYTOCHROME"/>
</dbReference>
<dbReference type="Gene3D" id="3.60.40.10">
    <property type="entry name" value="PPM-type phosphatase domain"/>
    <property type="match status" value="1"/>
</dbReference>
<dbReference type="GO" id="GO:0009584">
    <property type="term" value="P:detection of visible light"/>
    <property type="evidence" value="ECO:0007669"/>
    <property type="project" value="InterPro"/>
</dbReference>
<keyword evidence="4" id="KW-0157">Chromophore</keyword>
<evidence type="ECO:0000256" key="2">
    <source>
        <dbReference type="ARBA" id="ARBA00022606"/>
    </source>
</evidence>
<dbReference type="InterPro" id="IPR013654">
    <property type="entry name" value="PAS_2"/>
</dbReference>
<dbReference type="Gene3D" id="3.30.450.20">
    <property type="entry name" value="PAS domain"/>
    <property type="match status" value="1"/>
</dbReference>
<dbReference type="InterPro" id="IPR029016">
    <property type="entry name" value="GAF-like_dom_sf"/>
</dbReference>
<keyword evidence="8" id="KW-1185">Reference proteome</keyword>
<dbReference type="InterPro" id="IPR003018">
    <property type="entry name" value="GAF"/>
</dbReference>
<feature type="domain" description="Phytochrome chromophore attachment site" evidence="6">
    <location>
        <begin position="164"/>
        <end position="315"/>
    </location>
</feature>
<dbReference type="SMART" id="SM00065">
    <property type="entry name" value="GAF"/>
    <property type="match status" value="1"/>
</dbReference>
<dbReference type="Pfam" id="PF00360">
    <property type="entry name" value="PHY"/>
    <property type="match status" value="1"/>
</dbReference>
<keyword evidence="7" id="KW-0418">Kinase</keyword>
<accession>A0A7W3J2T2</accession>
<dbReference type="AlphaFoldDB" id="A0A7W3J2T2"/>
<dbReference type="GO" id="GO:0009881">
    <property type="term" value="F:photoreceptor activity"/>
    <property type="evidence" value="ECO:0007669"/>
    <property type="project" value="UniProtKB-KW"/>
</dbReference>